<sequence>MLNRSQRRGVPAYITLPDGRIGTIMTDRRCEVTYNLPLDVKISSSPPPAKLIKPNQK</sequence>
<proteinExistence type="predicted"/>
<accession>A0ABX7CYE4</accession>
<evidence type="ECO:0000313" key="2">
    <source>
        <dbReference type="Proteomes" id="UP000595237"/>
    </source>
</evidence>
<protein>
    <submittedName>
        <fullName evidence="1">Uncharacterized protein</fullName>
    </submittedName>
</protein>
<keyword evidence="2" id="KW-1185">Reference proteome</keyword>
<dbReference type="EMBL" id="CP068148">
    <property type="protein sequence ID" value="QQU53629.1"/>
    <property type="molecule type" value="Genomic_DNA"/>
</dbReference>
<dbReference type="RefSeq" id="WP_201895455.1">
    <property type="nucleotide sequence ID" value="NZ_CP068148.1"/>
</dbReference>
<gene>
    <name evidence="1" type="ORF">I6I38_14900</name>
</gene>
<dbReference type="Proteomes" id="UP000595237">
    <property type="component" value="Chromosome"/>
</dbReference>
<name>A0ABX7CYE4_SERLI</name>
<reference evidence="1 2" key="1">
    <citation type="submission" date="2021-01" db="EMBL/GenBank/DDBJ databases">
        <title>FDA dAtabase for Regulatory Grade micrObial Sequences (FDA-ARGOS): Supporting development and validation of Infectious Disease Dx tests.</title>
        <authorList>
            <person name="Blissenbach B."/>
            <person name="Krut O."/>
            <person name="Tallon L."/>
            <person name="Sadzewicz L."/>
            <person name="Zhao X."/>
            <person name="Boylan J."/>
            <person name="Ott S."/>
            <person name="Bowen H."/>
            <person name="Vavikolanu K."/>
            <person name="Mehta A."/>
            <person name="Aluvathingal J."/>
            <person name="Nadendla S."/>
            <person name="Yan Y."/>
            <person name="Sichtig H."/>
        </authorList>
    </citation>
    <scope>NUCLEOTIDE SEQUENCE [LARGE SCALE GENOMIC DNA]</scope>
    <source>
        <strain evidence="1 2">FDAARGOS_1081</strain>
    </source>
</reference>
<evidence type="ECO:0000313" key="1">
    <source>
        <dbReference type="EMBL" id="QQU53629.1"/>
    </source>
</evidence>
<organism evidence="1 2">
    <name type="scientific">Serratia liquefaciens</name>
    <dbReference type="NCBI Taxonomy" id="614"/>
    <lineage>
        <taxon>Bacteria</taxon>
        <taxon>Pseudomonadati</taxon>
        <taxon>Pseudomonadota</taxon>
        <taxon>Gammaproteobacteria</taxon>
        <taxon>Enterobacterales</taxon>
        <taxon>Yersiniaceae</taxon>
        <taxon>Serratia</taxon>
    </lineage>
</organism>